<sequence length="120" mass="13397">MAQDKVSIRISKEDMQKFNELASSLSMTKTAIIKKIVNDGFAQTAEITNPTLLTSFEKIEKMLGSIGTNLNQMAKKVNSGEEFTEQDIKTLQQIITKFDALETVVIDKNVKTVIKKRGSK</sequence>
<accession>A0A1H3UCH7</accession>
<dbReference type="InterPro" id="IPR008687">
    <property type="entry name" value="MobC"/>
</dbReference>
<name>A0A1H3UCH7_9PSED</name>
<dbReference type="Proteomes" id="UP000182902">
    <property type="component" value="Unassembled WGS sequence"/>
</dbReference>
<evidence type="ECO:0000313" key="2">
    <source>
        <dbReference type="EMBL" id="SDZ60140.1"/>
    </source>
</evidence>
<proteinExistence type="predicted"/>
<evidence type="ECO:0000313" key="3">
    <source>
        <dbReference type="Proteomes" id="UP000182902"/>
    </source>
</evidence>
<reference evidence="2 3" key="1">
    <citation type="submission" date="2016-10" db="EMBL/GenBank/DDBJ databases">
        <authorList>
            <person name="de Groot N.N."/>
        </authorList>
    </citation>
    <scope>NUCLEOTIDE SEQUENCE [LARGE SCALE GENOMIC DNA]</scope>
    <source>
        <strain evidence="2 3">ICMP 14252</strain>
    </source>
</reference>
<dbReference type="EMBL" id="FNOX01000013">
    <property type="protein sequence ID" value="SDZ60140.1"/>
    <property type="molecule type" value="Genomic_DNA"/>
</dbReference>
<dbReference type="RefSeq" id="WP_069786438.1">
    <property type="nucleotide sequence ID" value="NZ_FNOX01000013.1"/>
</dbReference>
<evidence type="ECO:0000259" key="1">
    <source>
        <dbReference type="Pfam" id="PF05713"/>
    </source>
</evidence>
<gene>
    <name evidence="2" type="ORF">SAMN05216247_113229</name>
</gene>
<organism evidence="2 3">
    <name type="scientific">Pseudomonas salomonii</name>
    <dbReference type="NCBI Taxonomy" id="191391"/>
    <lineage>
        <taxon>Bacteria</taxon>
        <taxon>Pseudomonadati</taxon>
        <taxon>Pseudomonadota</taxon>
        <taxon>Gammaproteobacteria</taxon>
        <taxon>Pseudomonadales</taxon>
        <taxon>Pseudomonadaceae</taxon>
        <taxon>Pseudomonas</taxon>
    </lineage>
</organism>
<protein>
    <submittedName>
        <fullName evidence="2">Mobilisation protein (MobC)</fullName>
    </submittedName>
</protein>
<dbReference type="AlphaFoldDB" id="A0A1H3UCH7"/>
<feature type="domain" description="Bacterial mobilisation" evidence="1">
    <location>
        <begin position="66"/>
        <end position="94"/>
    </location>
</feature>
<dbReference type="Pfam" id="PF05713">
    <property type="entry name" value="MobC"/>
    <property type="match status" value="1"/>
</dbReference>